<dbReference type="SUPFAM" id="SSF56935">
    <property type="entry name" value="Porins"/>
    <property type="match status" value="1"/>
</dbReference>
<dbReference type="Proteomes" id="UP001320603">
    <property type="component" value="Chromosome"/>
</dbReference>
<dbReference type="InterPro" id="IPR008969">
    <property type="entry name" value="CarboxyPept-like_regulatory"/>
</dbReference>
<protein>
    <submittedName>
        <fullName evidence="2">Carboxypeptidase-like regulatory domain-containing protein</fullName>
    </submittedName>
</protein>
<name>A0ABZ2IQQ9_9BACT</name>
<proteinExistence type="predicted"/>
<organism evidence="2 3">
    <name type="scientific">Parabacteroides absconsus</name>
    <dbReference type="NCBI Taxonomy" id="2951805"/>
    <lineage>
        <taxon>Bacteria</taxon>
        <taxon>Pseudomonadati</taxon>
        <taxon>Bacteroidota</taxon>
        <taxon>Bacteroidia</taxon>
        <taxon>Bacteroidales</taxon>
        <taxon>Tannerellaceae</taxon>
        <taxon>Parabacteroides</taxon>
    </lineage>
</organism>
<accession>A0ABZ2IQQ9</accession>
<keyword evidence="1" id="KW-0732">Signal</keyword>
<evidence type="ECO:0000313" key="3">
    <source>
        <dbReference type="Proteomes" id="UP001320603"/>
    </source>
</evidence>
<feature type="chain" id="PRO_5047117744" evidence="1">
    <location>
        <begin position="18"/>
        <end position="762"/>
    </location>
</feature>
<keyword evidence="3" id="KW-1185">Reference proteome</keyword>
<reference evidence="2 3" key="1">
    <citation type="submission" date="2024-02" db="EMBL/GenBank/DDBJ databases">
        <title>Whole genome sequencing of Parabacteroides sp. AD58.</title>
        <authorList>
            <person name="Chaplin A.V."/>
            <person name="Pikina A.P."/>
            <person name="Sokolova S.R."/>
            <person name="Korostin D.O."/>
            <person name="Efimov B.A."/>
        </authorList>
    </citation>
    <scope>NUCLEOTIDE SEQUENCE [LARGE SCALE GENOMIC DNA]</scope>
    <source>
        <strain evidence="2 3">AD58</strain>
    </source>
</reference>
<dbReference type="RefSeq" id="WP_251966711.1">
    <property type="nucleotide sequence ID" value="NZ_CP146284.1"/>
</dbReference>
<dbReference type="Pfam" id="PF13715">
    <property type="entry name" value="CarbopepD_reg_2"/>
    <property type="match status" value="1"/>
</dbReference>
<dbReference type="EMBL" id="CP146284">
    <property type="protein sequence ID" value="WWV65725.1"/>
    <property type="molecule type" value="Genomic_DNA"/>
</dbReference>
<sequence>MKLAFFCLFVCLFNLQAQQILTGSIVDENEMELPYSNVQILSLDSIPLQGSTTDSLGCFTIRDVKAGKYLLSVSYIGYITQVIPFEMPTTDYQFPPIILKTDKVVLNEVKVTGNSFIQKKDHLLIIPDKQQIKHAFGGYDLLYNLMIPGLTIDRKNKTVTSLAGKVTLYINGVEADMREIQALQPKDIERVEYYVMPKTGQFTGDAASVNYITKIYKTGGYITLDGDQTIGYTKGIYNIASKILHNNTSYIFFGGAKMAKYNGTEIGKSEDLFFPDHTIHRTTMNNNAHYKSNQQYAQFKVSNNTKKCDLSASASFVRDDTPNDEQNRILNYNRQEHDSIHSFERRDYKSQKGAINLTGVFRVDDRQFIKVRLNGAYTKNKYNRLYTENEQRSLSNVDEDLYSFDAFLGYNYKPNEKNSLYTKITHFHNITSTNYGGDYSSLQHLWEGETLLATEYTHTFNKKVMAIFAPGVSWINYKLRGQDLLEIWNLRLNTGVRCSLDSKQWLFLIFALGNNQPDISYLNTANQTIDFYQIKRGNPYLDNTQIYTIFGMYEGSFHPLFNVQGKLYYEYNKNNIYNHYSVEGNKLISSYASNNSFSTTNVEIAISSRFSENFRTNVNLKYNYMNVPEVSGLHENNFFASLDVNYFIKAFAINAYAKTTERKLDQSTLIYTKTPAIYGLSVRYSGTNWMAEVGAENPFTKHQHYREYANYGVYRYNQVQTSRIYQQTAYVKLAYTFDFGKKTSRENNDVDRSINSAILKVR</sequence>
<evidence type="ECO:0000256" key="1">
    <source>
        <dbReference type="SAM" id="SignalP"/>
    </source>
</evidence>
<feature type="signal peptide" evidence="1">
    <location>
        <begin position="1"/>
        <end position="17"/>
    </location>
</feature>
<evidence type="ECO:0000313" key="2">
    <source>
        <dbReference type="EMBL" id="WWV65725.1"/>
    </source>
</evidence>
<gene>
    <name evidence="2" type="ORF">NEE14_012070</name>
</gene>
<dbReference type="SUPFAM" id="SSF49464">
    <property type="entry name" value="Carboxypeptidase regulatory domain-like"/>
    <property type="match status" value="1"/>
</dbReference>